<feature type="compositionally biased region" description="Gly residues" evidence="1">
    <location>
        <begin position="51"/>
        <end position="64"/>
    </location>
</feature>
<dbReference type="PROSITE" id="PS50033">
    <property type="entry name" value="UBX"/>
    <property type="match status" value="1"/>
</dbReference>
<dbReference type="GO" id="GO:0005829">
    <property type="term" value="C:cytosol"/>
    <property type="evidence" value="ECO:0007669"/>
    <property type="project" value="TreeGrafter"/>
</dbReference>
<dbReference type="AlphaFoldDB" id="A0A9P3LHR8"/>
<dbReference type="FunFam" id="3.30.420.210:FF:000002">
    <property type="entry name" value="UBX domain-containing protein 1"/>
    <property type="match status" value="1"/>
</dbReference>
<name>A0A9P3LHR8_9APHY</name>
<evidence type="ECO:0000313" key="4">
    <source>
        <dbReference type="EMBL" id="GJE95278.1"/>
    </source>
</evidence>
<dbReference type="SUPFAM" id="SSF54236">
    <property type="entry name" value="Ubiquitin-like"/>
    <property type="match status" value="1"/>
</dbReference>
<evidence type="ECO:0000259" key="3">
    <source>
        <dbReference type="PROSITE" id="PS51399"/>
    </source>
</evidence>
<dbReference type="GO" id="GO:0031468">
    <property type="term" value="P:nuclear membrane reassembly"/>
    <property type="evidence" value="ECO:0007669"/>
    <property type="project" value="TreeGrafter"/>
</dbReference>
<dbReference type="Gene3D" id="3.10.20.90">
    <property type="entry name" value="Phosphatidylinositol 3-kinase Catalytic Subunit, Chain A, domain 1"/>
    <property type="match status" value="1"/>
</dbReference>
<sequence>MSDSGSGRNTPSGWKRPANTGPRIGRLGDVTGPAPSSSSGGRRIATLRDVGSGGGGPSAGGFGGARHDDDDDDEDDEGPDPQTFFAGGGERSGVSIQGPPGRGPVPGGDVVRDLLRRAAEAGPPPMPAPGPARSVFSGGGHVLGGEDVETRYVPDPTAQPQDEDAPTAIRRITFWREGFSVDHDDVTGELRRYDDPAHAQILREINEGRAPPSILNILPGQPVELRIAKRTHEDYVPPTSTGGSMRAFIGTGNRLGSPVPGQPSASSTSAASMPGGFPASAGASASAGSGGADKESVTTRFEVDNTLPTTRVQVRLADGTRLTARMNLTHRVSDLRGFVDASSPGTASRPYTLNTAHPVMKPLENEELTIEQAGLANSVVVQRWI</sequence>
<dbReference type="SMART" id="SM00166">
    <property type="entry name" value="UBX"/>
    <property type="match status" value="1"/>
</dbReference>
<accession>A0A9P3LHR8</accession>
<keyword evidence="5" id="KW-1185">Reference proteome</keyword>
<feature type="compositionally biased region" description="Low complexity" evidence="1">
    <location>
        <begin position="264"/>
        <end position="287"/>
    </location>
</feature>
<dbReference type="Pfam" id="PF08059">
    <property type="entry name" value="SEP"/>
    <property type="match status" value="1"/>
</dbReference>
<dbReference type="SMART" id="SM00553">
    <property type="entry name" value="SEP"/>
    <property type="match status" value="1"/>
</dbReference>
<gene>
    <name evidence="4" type="ORF">PsYK624_114610</name>
</gene>
<protein>
    <submittedName>
        <fullName evidence="4">SEP and UBX domain-containing protein</fullName>
    </submittedName>
</protein>
<dbReference type="GO" id="GO:0005634">
    <property type="term" value="C:nucleus"/>
    <property type="evidence" value="ECO:0007669"/>
    <property type="project" value="TreeGrafter"/>
</dbReference>
<dbReference type="PANTHER" id="PTHR23333:SF20">
    <property type="entry name" value="NSFL1 COFACTOR P47"/>
    <property type="match status" value="1"/>
</dbReference>
<dbReference type="CDD" id="cd01770">
    <property type="entry name" value="UBX_UBXN2"/>
    <property type="match status" value="1"/>
</dbReference>
<feature type="domain" description="SEP" evidence="3">
    <location>
        <begin position="167"/>
        <end position="236"/>
    </location>
</feature>
<feature type="compositionally biased region" description="Polar residues" evidence="1">
    <location>
        <begin position="1"/>
        <end position="12"/>
    </location>
</feature>
<dbReference type="SUPFAM" id="SSF102848">
    <property type="entry name" value="NSFL1 (p97 ATPase) cofactor p47, SEP domain"/>
    <property type="match status" value="1"/>
</dbReference>
<feature type="compositionally biased region" description="Acidic residues" evidence="1">
    <location>
        <begin position="69"/>
        <end position="79"/>
    </location>
</feature>
<evidence type="ECO:0000256" key="1">
    <source>
        <dbReference type="SAM" id="MobiDB-lite"/>
    </source>
</evidence>
<dbReference type="InterPro" id="IPR036241">
    <property type="entry name" value="NSFL1C_SEP_dom_sf"/>
</dbReference>
<dbReference type="GO" id="GO:0043161">
    <property type="term" value="P:proteasome-mediated ubiquitin-dependent protein catabolic process"/>
    <property type="evidence" value="ECO:0007669"/>
    <property type="project" value="TreeGrafter"/>
</dbReference>
<dbReference type="Pfam" id="PF00789">
    <property type="entry name" value="UBX"/>
    <property type="match status" value="1"/>
</dbReference>
<organism evidence="4 5">
    <name type="scientific">Phanerochaete sordida</name>
    <dbReference type="NCBI Taxonomy" id="48140"/>
    <lineage>
        <taxon>Eukaryota</taxon>
        <taxon>Fungi</taxon>
        <taxon>Dikarya</taxon>
        <taxon>Basidiomycota</taxon>
        <taxon>Agaricomycotina</taxon>
        <taxon>Agaricomycetes</taxon>
        <taxon>Polyporales</taxon>
        <taxon>Phanerochaetaceae</taxon>
        <taxon>Phanerochaete</taxon>
    </lineage>
</organism>
<dbReference type="InterPro" id="IPR012989">
    <property type="entry name" value="SEP_domain"/>
</dbReference>
<evidence type="ECO:0000313" key="5">
    <source>
        <dbReference type="Proteomes" id="UP000703269"/>
    </source>
</evidence>
<dbReference type="PANTHER" id="PTHR23333">
    <property type="entry name" value="UBX DOMAIN CONTAINING PROTEIN"/>
    <property type="match status" value="1"/>
</dbReference>
<dbReference type="InterPro" id="IPR001012">
    <property type="entry name" value="UBX_dom"/>
</dbReference>
<proteinExistence type="predicted"/>
<dbReference type="InterPro" id="IPR029071">
    <property type="entry name" value="Ubiquitin-like_domsf"/>
</dbReference>
<dbReference type="EMBL" id="BPQB01000047">
    <property type="protein sequence ID" value="GJE95278.1"/>
    <property type="molecule type" value="Genomic_DNA"/>
</dbReference>
<dbReference type="GO" id="GO:0007030">
    <property type="term" value="P:Golgi organization"/>
    <property type="evidence" value="ECO:0007669"/>
    <property type="project" value="TreeGrafter"/>
</dbReference>
<dbReference type="PROSITE" id="PS51399">
    <property type="entry name" value="SEP"/>
    <property type="match status" value="1"/>
</dbReference>
<dbReference type="GO" id="GO:0043130">
    <property type="term" value="F:ubiquitin binding"/>
    <property type="evidence" value="ECO:0007669"/>
    <property type="project" value="TreeGrafter"/>
</dbReference>
<feature type="domain" description="UBX" evidence="2">
    <location>
        <begin position="305"/>
        <end position="383"/>
    </location>
</feature>
<feature type="region of interest" description="Disordered" evidence="1">
    <location>
        <begin position="1"/>
        <end position="148"/>
    </location>
</feature>
<reference evidence="4 5" key="1">
    <citation type="submission" date="2021-08" db="EMBL/GenBank/DDBJ databases">
        <title>Draft Genome Sequence of Phanerochaete sordida strain YK-624.</title>
        <authorList>
            <person name="Mori T."/>
            <person name="Dohra H."/>
            <person name="Suzuki T."/>
            <person name="Kawagishi H."/>
            <person name="Hirai H."/>
        </authorList>
    </citation>
    <scope>NUCLEOTIDE SEQUENCE [LARGE SCALE GENOMIC DNA]</scope>
    <source>
        <strain evidence="4 5">YK-624</strain>
    </source>
</reference>
<dbReference type="Gene3D" id="3.30.420.210">
    <property type="entry name" value="SEP domain"/>
    <property type="match status" value="1"/>
</dbReference>
<feature type="region of interest" description="Disordered" evidence="1">
    <location>
        <begin position="234"/>
        <end position="300"/>
    </location>
</feature>
<comment type="caution">
    <text evidence="4">The sequence shown here is derived from an EMBL/GenBank/DDBJ whole genome shotgun (WGS) entry which is preliminary data.</text>
</comment>
<dbReference type="OrthoDB" id="25887at2759"/>
<dbReference type="GO" id="GO:0061025">
    <property type="term" value="P:membrane fusion"/>
    <property type="evidence" value="ECO:0007669"/>
    <property type="project" value="TreeGrafter"/>
</dbReference>
<evidence type="ECO:0000259" key="2">
    <source>
        <dbReference type="PROSITE" id="PS50033"/>
    </source>
</evidence>
<dbReference type="Proteomes" id="UP000703269">
    <property type="component" value="Unassembled WGS sequence"/>
</dbReference>
<feature type="compositionally biased region" description="Basic and acidic residues" evidence="1">
    <location>
        <begin position="110"/>
        <end position="119"/>
    </location>
</feature>
<dbReference type="GO" id="GO:0000045">
    <property type="term" value="P:autophagosome assembly"/>
    <property type="evidence" value="ECO:0007669"/>
    <property type="project" value="TreeGrafter"/>
</dbReference>